<dbReference type="AlphaFoldDB" id="A0A8J2XHE6"/>
<proteinExistence type="predicted"/>
<dbReference type="EMBL" id="BMEV01000078">
    <property type="protein sequence ID" value="GFZ88104.1"/>
    <property type="molecule type" value="Genomic_DNA"/>
</dbReference>
<comment type="caution">
    <text evidence="1">The sequence shown here is derived from an EMBL/GenBank/DDBJ whole genome shotgun (WGS) entry which is preliminary data.</text>
</comment>
<organism evidence="1 2">
    <name type="scientific">Compostibacillus humi</name>
    <dbReference type="NCBI Taxonomy" id="1245525"/>
    <lineage>
        <taxon>Bacteria</taxon>
        <taxon>Bacillati</taxon>
        <taxon>Bacillota</taxon>
        <taxon>Bacilli</taxon>
        <taxon>Bacillales</taxon>
        <taxon>Bacillaceae</taxon>
        <taxon>Compostibacillus</taxon>
    </lineage>
</organism>
<dbReference type="RefSeq" id="WP_188393207.1">
    <property type="nucleotide sequence ID" value="NZ_BMEV01000078.1"/>
</dbReference>
<evidence type="ECO:0008006" key="3">
    <source>
        <dbReference type="Google" id="ProtNLM"/>
    </source>
</evidence>
<evidence type="ECO:0000313" key="1">
    <source>
        <dbReference type="EMBL" id="GFZ88104.1"/>
    </source>
</evidence>
<gene>
    <name evidence="1" type="ORF">GCM10010978_29750</name>
</gene>
<protein>
    <recommendedName>
        <fullName evidence="3">DUF4352 domain-containing protein</fullName>
    </recommendedName>
</protein>
<name>A0A8J2XHE6_9BACI</name>
<keyword evidence="2" id="KW-1185">Reference proteome</keyword>
<dbReference type="PROSITE" id="PS51257">
    <property type="entry name" value="PROKAR_LIPOPROTEIN"/>
    <property type="match status" value="1"/>
</dbReference>
<reference evidence="1" key="2">
    <citation type="submission" date="2020-09" db="EMBL/GenBank/DDBJ databases">
        <authorList>
            <person name="Sun Q."/>
            <person name="Zhou Y."/>
        </authorList>
    </citation>
    <scope>NUCLEOTIDE SEQUENCE</scope>
    <source>
        <strain evidence="1">CGMCC 1.12360</strain>
    </source>
</reference>
<dbReference type="Proteomes" id="UP000602050">
    <property type="component" value="Unassembled WGS sequence"/>
</dbReference>
<evidence type="ECO:0000313" key="2">
    <source>
        <dbReference type="Proteomes" id="UP000602050"/>
    </source>
</evidence>
<accession>A0A8J2XHE6</accession>
<sequence length="316" mass="35064">MKKASFFLFFILLLAACGDKEEGIAEEPAEKSSPSPVLEAKMEEQAGNVTIDAYLASEELAADGYVSVLIVGKNHGDEEVTIDPGDFTLLNVEDSAEIGATIYHSGREIPIVAEELILAPGEEGYTYGYFDVASVKPLISAINTDEYVLNYWGDIELENSRIVLSLDQPAEYEEQIAALINENEIAKSDENPILKGLSITVYGPLDDEDAYIRVENTSDEVIYYDADQLYVFDDVATYGVDPKVTDSAFDPTMHLEPGQIVDYREFFMLENDLDQDKSEIAENIHGVVYYAPDNGPIINGTLSHEDNLPHDFLEYE</sequence>
<reference evidence="1" key="1">
    <citation type="journal article" date="2014" name="Int. J. Syst. Evol. Microbiol.">
        <title>Complete genome sequence of Corynebacterium casei LMG S-19264T (=DSM 44701T), isolated from a smear-ripened cheese.</title>
        <authorList>
            <consortium name="US DOE Joint Genome Institute (JGI-PGF)"/>
            <person name="Walter F."/>
            <person name="Albersmeier A."/>
            <person name="Kalinowski J."/>
            <person name="Ruckert C."/>
        </authorList>
    </citation>
    <scope>NUCLEOTIDE SEQUENCE</scope>
    <source>
        <strain evidence="1">CGMCC 1.12360</strain>
    </source>
</reference>